<dbReference type="InterPro" id="IPR000477">
    <property type="entry name" value="RT_dom"/>
</dbReference>
<organism evidence="2">
    <name type="scientific">Photinus pyralis</name>
    <name type="common">Common eastern firefly</name>
    <name type="synonym">Lampyris pyralis</name>
    <dbReference type="NCBI Taxonomy" id="7054"/>
    <lineage>
        <taxon>Eukaryota</taxon>
        <taxon>Metazoa</taxon>
        <taxon>Ecdysozoa</taxon>
        <taxon>Arthropoda</taxon>
        <taxon>Hexapoda</taxon>
        <taxon>Insecta</taxon>
        <taxon>Pterygota</taxon>
        <taxon>Neoptera</taxon>
        <taxon>Endopterygota</taxon>
        <taxon>Coleoptera</taxon>
        <taxon>Polyphaga</taxon>
        <taxon>Elateriformia</taxon>
        <taxon>Elateroidea</taxon>
        <taxon>Lampyridae</taxon>
        <taxon>Lampyrinae</taxon>
        <taxon>Photinus</taxon>
    </lineage>
</organism>
<reference evidence="2" key="1">
    <citation type="journal article" date="2016" name="Sci. Rep.">
        <title>Molecular characterization of firefly nuptial gifts: a multi-omics approach sheds light on postcopulatory sexual selection.</title>
        <authorList>
            <person name="Al-Wathiqui N."/>
            <person name="Fallon T.R."/>
            <person name="South A."/>
            <person name="Weng J.K."/>
            <person name="Lewis S.M."/>
        </authorList>
    </citation>
    <scope>NUCLEOTIDE SEQUENCE</scope>
</reference>
<dbReference type="InterPro" id="IPR021109">
    <property type="entry name" value="Peptidase_aspartic_dom_sf"/>
</dbReference>
<dbReference type="SUPFAM" id="SSF50630">
    <property type="entry name" value="Acid proteases"/>
    <property type="match status" value="1"/>
</dbReference>
<evidence type="ECO:0000259" key="1">
    <source>
        <dbReference type="PROSITE" id="PS50878"/>
    </source>
</evidence>
<dbReference type="FunFam" id="3.10.10.10:FF:000002">
    <property type="entry name" value="Retrovirus-related Pol polyprotein from transposon 17.6-like protein"/>
    <property type="match status" value="1"/>
</dbReference>
<dbReference type="Pfam" id="PF13650">
    <property type="entry name" value="Asp_protease_2"/>
    <property type="match status" value="1"/>
</dbReference>
<evidence type="ECO:0000313" key="2">
    <source>
        <dbReference type="EMBL" id="JAV85948.1"/>
    </source>
</evidence>
<dbReference type="InterPro" id="IPR001969">
    <property type="entry name" value="Aspartic_peptidase_AS"/>
</dbReference>
<dbReference type="GO" id="GO:0006508">
    <property type="term" value="P:proteolysis"/>
    <property type="evidence" value="ECO:0007669"/>
    <property type="project" value="InterPro"/>
</dbReference>
<dbReference type="Gene3D" id="3.10.10.10">
    <property type="entry name" value="HIV Type 1 Reverse Transcriptase, subunit A, domain 1"/>
    <property type="match status" value="1"/>
</dbReference>
<dbReference type="InterPro" id="IPR043128">
    <property type="entry name" value="Rev_trsase/Diguanyl_cyclase"/>
</dbReference>
<dbReference type="PROSITE" id="PS00141">
    <property type="entry name" value="ASP_PROTEASE"/>
    <property type="match status" value="1"/>
</dbReference>
<dbReference type="PROSITE" id="PS50878">
    <property type="entry name" value="RT_POL"/>
    <property type="match status" value="1"/>
</dbReference>
<dbReference type="InterPro" id="IPR053134">
    <property type="entry name" value="RNA-dir_DNA_polymerase"/>
</dbReference>
<dbReference type="EMBL" id="GEZM01029757">
    <property type="protein sequence ID" value="JAV85948.1"/>
    <property type="molecule type" value="Transcribed_RNA"/>
</dbReference>
<proteinExistence type="predicted"/>
<dbReference type="GO" id="GO:0004190">
    <property type="term" value="F:aspartic-type endopeptidase activity"/>
    <property type="evidence" value="ECO:0007669"/>
    <property type="project" value="InterPro"/>
</dbReference>
<dbReference type="Gene3D" id="3.30.70.270">
    <property type="match status" value="1"/>
</dbReference>
<dbReference type="PANTHER" id="PTHR24559:SF444">
    <property type="entry name" value="REVERSE TRANSCRIPTASE DOMAIN-CONTAINING PROTEIN"/>
    <property type="match status" value="1"/>
</dbReference>
<sequence length="300" mass="33914">MIDVDPISSRRFQEANRVKCLLDFVFSHVQGDERPHIRVNILGKEMLGLLDSGATRSVIGERGCKILRSTGLPLLKSEFSNITVANGQVCACVGILRVPIKLKETVKVIDLLVVPTLGQVLILGVDFWTQMGIVPNLRAKEWKFAAEGEVEVNSLDPVNSRQNLNLDQERRLSEAIECYFGHMPTSFSCTDLVEHKIELLDNVEPIKQRYYPVSPALLKEIDGELKEMLDKGVIEPSTSPWSSPIVMVKKKDGSWRFCVDFRQLNKVTRRDAYPLPFVSNILDRLRDARYLTSLDVQSAY</sequence>
<dbReference type="SUPFAM" id="SSF56672">
    <property type="entry name" value="DNA/RNA polymerases"/>
    <property type="match status" value="1"/>
</dbReference>
<dbReference type="Gene3D" id="2.40.70.10">
    <property type="entry name" value="Acid Proteases"/>
    <property type="match status" value="1"/>
</dbReference>
<protein>
    <recommendedName>
        <fullName evidence="1">Reverse transcriptase domain-containing protein</fullName>
    </recommendedName>
</protein>
<dbReference type="PANTHER" id="PTHR24559">
    <property type="entry name" value="TRANSPOSON TY3-I GAG-POL POLYPROTEIN"/>
    <property type="match status" value="1"/>
</dbReference>
<dbReference type="CDD" id="cd00303">
    <property type="entry name" value="retropepsin_like"/>
    <property type="match status" value="1"/>
</dbReference>
<name>A0A1Y1MLJ0_PHOPY</name>
<accession>A0A1Y1MLJ0</accession>
<dbReference type="CDD" id="cd01647">
    <property type="entry name" value="RT_LTR"/>
    <property type="match status" value="1"/>
</dbReference>
<dbReference type="AlphaFoldDB" id="A0A1Y1MLJ0"/>
<dbReference type="GO" id="GO:0071897">
    <property type="term" value="P:DNA biosynthetic process"/>
    <property type="evidence" value="ECO:0007669"/>
    <property type="project" value="UniProtKB-ARBA"/>
</dbReference>
<feature type="domain" description="Reverse transcriptase" evidence="1">
    <location>
        <begin position="229"/>
        <end position="300"/>
    </location>
</feature>
<dbReference type="InterPro" id="IPR043502">
    <property type="entry name" value="DNA/RNA_pol_sf"/>
</dbReference>